<keyword evidence="3" id="KW-1185">Reference proteome</keyword>
<proteinExistence type="predicted"/>
<dbReference type="InterPro" id="IPR036388">
    <property type="entry name" value="WH-like_DNA-bd_sf"/>
</dbReference>
<feature type="domain" description="Sleeping Beauty transposase HTH" evidence="1">
    <location>
        <begin position="8"/>
        <end position="50"/>
    </location>
</feature>
<reference evidence="2" key="2">
    <citation type="submission" date="2025-09" db="UniProtKB">
        <authorList>
            <consortium name="Ensembl"/>
        </authorList>
    </citation>
    <scope>IDENTIFICATION</scope>
</reference>
<dbReference type="Proteomes" id="UP000261360">
    <property type="component" value="Unplaced"/>
</dbReference>
<dbReference type="AlphaFoldDB" id="A0A3B4X7D0"/>
<organism evidence="2 3">
    <name type="scientific">Seriola lalandi dorsalis</name>
    <dbReference type="NCBI Taxonomy" id="1841481"/>
    <lineage>
        <taxon>Eukaryota</taxon>
        <taxon>Metazoa</taxon>
        <taxon>Chordata</taxon>
        <taxon>Craniata</taxon>
        <taxon>Vertebrata</taxon>
        <taxon>Euteleostomi</taxon>
        <taxon>Actinopterygii</taxon>
        <taxon>Neopterygii</taxon>
        <taxon>Teleostei</taxon>
        <taxon>Neoteleostei</taxon>
        <taxon>Acanthomorphata</taxon>
        <taxon>Carangaria</taxon>
        <taxon>Carangiformes</taxon>
        <taxon>Carangidae</taxon>
        <taxon>Seriola</taxon>
    </lineage>
</organism>
<evidence type="ECO:0000313" key="2">
    <source>
        <dbReference type="Ensembl" id="ENSSLDP00000011940.1"/>
    </source>
</evidence>
<accession>A0A3B4X7D0</accession>
<dbReference type="Gene3D" id="1.10.10.10">
    <property type="entry name" value="Winged helix-like DNA-binding domain superfamily/Winged helix DNA-binding domain"/>
    <property type="match status" value="1"/>
</dbReference>
<evidence type="ECO:0000259" key="1">
    <source>
        <dbReference type="Pfam" id="PF25787"/>
    </source>
</evidence>
<dbReference type="GeneTree" id="ENSGT01150000288154"/>
<name>A0A3B4X7D0_SERLL</name>
<sequence>MRLKGKPAELSDSIVSRHRSAEGYKKISAALKIPKSTVASIILKWKMLGMPGHTELLGRGALV</sequence>
<reference evidence="2" key="1">
    <citation type="submission" date="2025-08" db="UniProtKB">
        <authorList>
            <consortium name="Ensembl"/>
        </authorList>
    </citation>
    <scope>IDENTIFICATION</scope>
</reference>
<dbReference type="InterPro" id="IPR057667">
    <property type="entry name" value="HTH_SB"/>
</dbReference>
<dbReference type="Ensembl" id="ENSSLDT00000012377.1">
    <property type="protein sequence ID" value="ENSSLDP00000011940.1"/>
    <property type="gene ID" value="ENSSLDG00000009516.1"/>
</dbReference>
<dbReference type="Pfam" id="PF25787">
    <property type="entry name" value="HTH_SB"/>
    <property type="match status" value="1"/>
</dbReference>
<protein>
    <recommendedName>
        <fullName evidence="1">Sleeping Beauty transposase HTH domain-containing protein</fullName>
    </recommendedName>
</protein>
<evidence type="ECO:0000313" key="3">
    <source>
        <dbReference type="Proteomes" id="UP000261360"/>
    </source>
</evidence>